<keyword evidence="2" id="KW-1185">Reference proteome</keyword>
<reference evidence="1 2" key="1">
    <citation type="submission" date="2019-06" db="EMBL/GenBank/DDBJ databases">
        <title>Lysobacter alkalisoli sp. nov. isolated from saline-alkali soil.</title>
        <authorList>
            <person name="Sun J.-Q."/>
            <person name="Xu L."/>
        </authorList>
    </citation>
    <scope>NUCLEOTIDE SEQUENCE [LARGE SCALE GENOMIC DNA]</scope>
    <source>
        <strain evidence="1 2">SJ-36</strain>
    </source>
</reference>
<dbReference type="SUPFAM" id="SSF56935">
    <property type="entry name" value="Porins"/>
    <property type="match status" value="1"/>
</dbReference>
<accession>A0A514BVU8</accession>
<gene>
    <name evidence="1" type="ORF">FKV23_15985</name>
</gene>
<dbReference type="Pfam" id="PF09694">
    <property type="entry name" value="Gcw_chp"/>
    <property type="match status" value="1"/>
</dbReference>
<dbReference type="RefSeq" id="WP_141624757.1">
    <property type="nucleotide sequence ID" value="NZ_CP041242.1"/>
</dbReference>
<dbReference type="EMBL" id="CP041242">
    <property type="protein sequence ID" value="QDH71425.1"/>
    <property type="molecule type" value="Genomic_DNA"/>
</dbReference>
<sequence>MSSQINSSKRCVSRHRVATHRTAAGRILAPVVSCVLLAGLGMGHAQAGEVSGELTLTSDYLFRGITQTDEKPAIQGGIEYTDDSGFYVGAWGSSISWLADSDPDISSQVELDVYFGYGGEFGDSGISYDVGAIYYWYPGSYPSGFNKADTAELYFGLEWNILSLTYSYALTDWFGVDDSDGSQALELGTSWEFAPSWTLDGAVGKQWVKHDPASDYAFWSVGVGKSFDGGFDIAFAYNDNDLIGPDETWTLSVTKSF</sequence>
<dbReference type="KEGG" id="lyj:FKV23_15985"/>
<dbReference type="AlphaFoldDB" id="A0A514BVU8"/>
<protein>
    <submittedName>
        <fullName evidence="1">Uncharacterized protein</fullName>
    </submittedName>
</protein>
<dbReference type="OrthoDB" id="9793561at2"/>
<proteinExistence type="predicted"/>
<evidence type="ECO:0000313" key="2">
    <source>
        <dbReference type="Proteomes" id="UP000317199"/>
    </source>
</evidence>
<dbReference type="NCBIfam" id="TIGR02001">
    <property type="entry name" value="gcw_chp"/>
    <property type="match status" value="1"/>
</dbReference>
<evidence type="ECO:0000313" key="1">
    <source>
        <dbReference type="EMBL" id="QDH71425.1"/>
    </source>
</evidence>
<name>A0A514BVU8_9GAMM</name>
<organism evidence="1 2">
    <name type="scientific">Marilutibacter alkalisoli</name>
    <dbReference type="NCBI Taxonomy" id="2591633"/>
    <lineage>
        <taxon>Bacteria</taxon>
        <taxon>Pseudomonadati</taxon>
        <taxon>Pseudomonadota</taxon>
        <taxon>Gammaproteobacteria</taxon>
        <taxon>Lysobacterales</taxon>
        <taxon>Lysobacteraceae</taxon>
        <taxon>Marilutibacter</taxon>
    </lineage>
</organism>
<dbReference type="Proteomes" id="UP000317199">
    <property type="component" value="Chromosome"/>
</dbReference>
<dbReference type="InterPro" id="IPR010239">
    <property type="entry name" value="CHP02001"/>
</dbReference>